<keyword evidence="2" id="KW-0812">Transmembrane</keyword>
<feature type="transmembrane region" description="Helical" evidence="2">
    <location>
        <begin position="56"/>
        <end position="78"/>
    </location>
</feature>
<name>A0A0P6Y125_9CHLR</name>
<reference evidence="3 4" key="1">
    <citation type="submission" date="2015-07" db="EMBL/GenBank/DDBJ databases">
        <title>Whole genome sequence of Thermanaerothrix daxensis DSM 23592.</title>
        <authorList>
            <person name="Hemp J."/>
            <person name="Ward L.M."/>
            <person name="Pace L.A."/>
            <person name="Fischer W.W."/>
        </authorList>
    </citation>
    <scope>NUCLEOTIDE SEQUENCE [LARGE SCALE GENOMIC DNA]</scope>
    <source>
        <strain evidence="3 4">GNS-1</strain>
    </source>
</reference>
<accession>A0A0P6Y125</accession>
<keyword evidence="4" id="KW-1185">Reference proteome</keyword>
<evidence type="ECO:0000256" key="2">
    <source>
        <dbReference type="SAM" id="Phobius"/>
    </source>
</evidence>
<dbReference type="AlphaFoldDB" id="A0A0P6Y125"/>
<protein>
    <submittedName>
        <fullName evidence="3">Uncharacterized protein</fullName>
    </submittedName>
</protein>
<feature type="compositionally biased region" description="Low complexity" evidence="1">
    <location>
        <begin position="107"/>
        <end position="125"/>
    </location>
</feature>
<evidence type="ECO:0000313" key="3">
    <source>
        <dbReference type="EMBL" id="KPL82593.1"/>
    </source>
</evidence>
<keyword evidence="2" id="KW-0472">Membrane</keyword>
<evidence type="ECO:0000256" key="1">
    <source>
        <dbReference type="SAM" id="MobiDB-lite"/>
    </source>
</evidence>
<feature type="region of interest" description="Disordered" evidence="1">
    <location>
        <begin position="107"/>
        <end position="127"/>
    </location>
</feature>
<sequence>MEDLLRFLKTYEGWIYAFLGIAALIGLRNLVRAWEAWRSAVFGLERESALLRLRSAVTLLVFTTGLALLEFITVSFVYPTAVAFFQPLPTPTVTLLETPFSLPASTSTSAPAMGASTPSPATPTSEGCLPGQIEWTYPQAGDVLQGKVVLRGTINVPNLGFYKYEYRAVGTQDWLTIAAGNRPIVDQPLGGEGSGEWDTEMVTPGDYELRLVVYDNTNQPFPACIVPVRILAPDGG</sequence>
<dbReference type="Proteomes" id="UP000050544">
    <property type="component" value="Unassembled WGS sequence"/>
</dbReference>
<organism evidence="3 4">
    <name type="scientific">Thermanaerothrix daxensis</name>
    <dbReference type="NCBI Taxonomy" id="869279"/>
    <lineage>
        <taxon>Bacteria</taxon>
        <taxon>Bacillati</taxon>
        <taxon>Chloroflexota</taxon>
        <taxon>Anaerolineae</taxon>
        <taxon>Anaerolineales</taxon>
        <taxon>Anaerolineaceae</taxon>
        <taxon>Thermanaerothrix</taxon>
    </lineage>
</organism>
<gene>
    <name evidence="3" type="ORF">SE15_10785</name>
</gene>
<feature type="transmembrane region" description="Helical" evidence="2">
    <location>
        <begin position="13"/>
        <end position="31"/>
    </location>
</feature>
<comment type="caution">
    <text evidence="3">The sequence shown here is derived from an EMBL/GenBank/DDBJ whole genome shotgun (WGS) entry which is preliminary data.</text>
</comment>
<dbReference type="EMBL" id="LGKO01000005">
    <property type="protein sequence ID" value="KPL82593.1"/>
    <property type="molecule type" value="Genomic_DNA"/>
</dbReference>
<keyword evidence="2" id="KW-1133">Transmembrane helix</keyword>
<proteinExistence type="predicted"/>
<dbReference type="RefSeq" id="WP_054522110.1">
    <property type="nucleotide sequence ID" value="NZ_LGKO01000005.1"/>
</dbReference>
<dbReference type="OrthoDB" id="167016at2"/>
<evidence type="ECO:0000313" key="4">
    <source>
        <dbReference type="Proteomes" id="UP000050544"/>
    </source>
</evidence>